<evidence type="ECO:0000313" key="2">
    <source>
        <dbReference type="EMBL" id="EMB18214.1"/>
    </source>
</evidence>
<reference evidence="2" key="2">
    <citation type="journal article" date="2013" name="Mar. Genomics">
        <title>Expression of sulfatases in Rhodopirellula baltica and the diversity of sulfatases in the genus Rhodopirellula.</title>
        <authorList>
            <person name="Wegner C.E."/>
            <person name="Richter-Heitmann T."/>
            <person name="Klindworth A."/>
            <person name="Klockow C."/>
            <person name="Richter M."/>
            <person name="Achstetter T."/>
            <person name="Glockner F.O."/>
            <person name="Harder J."/>
        </authorList>
    </citation>
    <scope>NUCLEOTIDE SEQUENCE [LARGE SCALE GENOMIC DNA]</scope>
    <source>
        <strain evidence="2">6C</strain>
    </source>
</reference>
<proteinExistence type="predicted"/>
<evidence type="ECO:0000313" key="3">
    <source>
        <dbReference type="Proteomes" id="UP000011529"/>
    </source>
</evidence>
<name>M2B7N5_9BACT</name>
<dbReference type="AlphaFoldDB" id="M2B7N5"/>
<sequence>MISTLRARHLKTARPPRDRVGKRPAIGSSTASATVAGCHP</sequence>
<evidence type="ECO:0000256" key="1">
    <source>
        <dbReference type="SAM" id="MobiDB-lite"/>
    </source>
</evidence>
<protein>
    <submittedName>
        <fullName evidence="2">Uncharacterized protein</fullName>
    </submittedName>
</protein>
<feature type="region of interest" description="Disordered" evidence="1">
    <location>
        <begin position="1"/>
        <end position="40"/>
    </location>
</feature>
<accession>M2B7N5</accession>
<keyword evidence="3" id="KW-1185">Reference proteome</keyword>
<dbReference type="EMBL" id="ANMO01000061">
    <property type="protein sequence ID" value="EMB18214.1"/>
    <property type="molecule type" value="Genomic_DNA"/>
</dbReference>
<comment type="caution">
    <text evidence="2">The sequence shown here is derived from an EMBL/GenBank/DDBJ whole genome shotgun (WGS) entry which is preliminary data.</text>
</comment>
<reference evidence="2" key="1">
    <citation type="submission" date="2012-11" db="EMBL/GenBank/DDBJ databases">
        <title>Permanent draft genomes of Rhodopirellula europaea strain SH398 and 6C.</title>
        <authorList>
            <person name="Richter M."/>
            <person name="Richter-Heitmann T."/>
            <person name="Frank C."/>
            <person name="Harder J."/>
            <person name="Glockner F.O."/>
        </authorList>
    </citation>
    <scope>NUCLEOTIDE SEQUENCE</scope>
    <source>
        <strain evidence="2">6C</strain>
    </source>
</reference>
<organism evidence="2 3">
    <name type="scientific">Rhodopirellula europaea 6C</name>
    <dbReference type="NCBI Taxonomy" id="1263867"/>
    <lineage>
        <taxon>Bacteria</taxon>
        <taxon>Pseudomonadati</taxon>
        <taxon>Planctomycetota</taxon>
        <taxon>Planctomycetia</taxon>
        <taxon>Pirellulales</taxon>
        <taxon>Pirellulaceae</taxon>
        <taxon>Rhodopirellula</taxon>
    </lineage>
</organism>
<gene>
    <name evidence="2" type="ORF">RE6C_01084</name>
</gene>
<feature type="compositionally biased region" description="Basic residues" evidence="1">
    <location>
        <begin position="1"/>
        <end position="14"/>
    </location>
</feature>
<dbReference type="Proteomes" id="UP000011529">
    <property type="component" value="Unassembled WGS sequence"/>
</dbReference>